<feature type="chain" id="PRO_5039074668" evidence="1">
    <location>
        <begin position="24"/>
        <end position="1107"/>
    </location>
</feature>
<evidence type="ECO:0000313" key="4">
    <source>
        <dbReference type="Proteomes" id="UP000823641"/>
    </source>
</evidence>
<reference evidence="3" key="1">
    <citation type="submission" date="2020-10" db="EMBL/GenBank/DDBJ databases">
        <authorList>
            <person name="Gilroy R."/>
        </authorList>
    </citation>
    <scope>NUCLEOTIDE SEQUENCE</scope>
    <source>
        <strain evidence="3">G3-3990</strain>
    </source>
</reference>
<dbReference type="SUPFAM" id="SSF49373">
    <property type="entry name" value="Invasin/intimin cell-adhesion fragments"/>
    <property type="match status" value="1"/>
</dbReference>
<sequence>MKKIHEKIVLALIFLLISTTIYAQQNIDNTWYSLYDLTEYSKGGVSSGTIHTYNLEGPNGTLSFDAKTNKGVFNQSCNIDIYEYVNNNWNKVTTVLSNSNYPSFSCSISRNATQIRFDAAYHTYARFIKNVKVTMASYLESNTTSLTMPSTEIGTATTASFSISHSNIALLTVSSNNNSVFTPNITTITESGEGKYGTSTITITYNPNAVGTQEGIITIGNGTQQIQIAVQGSATKKQQQISWQDNIDIIPENYLIENAAQASSGLEVSYESDNEAVIIVENNHLRAVGVGTATITATQAGDDTWEAASSTKEIEVTALEIQTITWEQDFLRLKLGDAPITLNATTSSGEAINYVSGDNTIILVDGNQLTIVGTGTTTLTAQQVGNTIYAPASLTKVVRVREASENCDELSLSDQGSYNLEGSGSKTFTLPRPGALLTYSLYIPGSATGEMKVTEFLPDGTSNRIHYISSIYNLSDAFSGKTVSFTDIHVNPQATSIKFEVSGTLNKTISNIIVTQATYLETDQPNITAQTSVGTAYNNTLTVNYSNMPDYIYISSKKNLITIDNTDPIECGCGDFGSKTLQLSVLSQTAQTLKDTLVFTSASYSLEVPIELNVLKRTQAIQWEQDFSQTRITDIVPLTASASSGLDISYTVDNEEIAVIEGNQLRFIQEGTVTITATQDGDENYEAAQSMQKTITVSRITPSILQQPTATTITYGQSLTESVLENGTADVEGTFAWETPELQPNAGDNQTFNVIFTPNNIAHYNAVVTNATVSVQKAQQTITWEQNFENVVVSDIITLTASASSGLDISYTVDNEEMAVVEGNQLRFIQVGTITITATQAGNENYEAAQSMQKTITVNRITPTILQQPTATTITYGQSLAESVLENGTADVEGTFAWENPELQPNAGENQTFNVIFTPANTEKYNSLTISVTVNVNKAPQIIAWEQDLTHLHIGEQVELTAVASSGLPVVYTTENTSILTIEGNILSTWEAGSIAITATAPESENYLEAISETQTVIIQSSETPTHLSDTKVSYSIYPNPTDNELNIQSEDNIRHISIYDVQGKLMYSENINCTHSCIQTSTWPNGTYFIECHTETGKDILKFICR</sequence>
<dbReference type="AlphaFoldDB" id="A0A9D9N4J3"/>
<feature type="signal peptide" evidence="1">
    <location>
        <begin position="1"/>
        <end position="23"/>
    </location>
</feature>
<dbReference type="InterPro" id="IPR026444">
    <property type="entry name" value="Secre_tail"/>
</dbReference>
<dbReference type="NCBIfam" id="TIGR04183">
    <property type="entry name" value="Por_Secre_tail"/>
    <property type="match status" value="1"/>
</dbReference>
<accession>A0A9D9N4J3</accession>
<name>A0A9D9N4J3_9BACT</name>
<organism evidence="3 4">
    <name type="scientific">Candidatus Gallipaludibacter merdavium</name>
    <dbReference type="NCBI Taxonomy" id="2840839"/>
    <lineage>
        <taxon>Bacteria</taxon>
        <taxon>Pseudomonadati</taxon>
        <taxon>Bacteroidota</taxon>
        <taxon>Bacteroidia</taxon>
        <taxon>Bacteroidales</taxon>
        <taxon>Candidatus Gallipaludibacter</taxon>
    </lineage>
</organism>
<dbReference type="InterPro" id="IPR008964">
    <property type="entry name" value="Invasin/intimin_cell_adhesion"/>
</dbReference>
<dbReference type="EMBL" id="JADIMG010000077">
    <property type="protein sequence ID" value="MBO8460246.1"/>
    <property type="molecule type" value="Genomic_DNA"/>
</dbReference>
<evidence type="ECO:0000256" key="1">
    <source>
        <dbReference type="SAM" id="SignalP"/>
    </source>
</evidence>
<evidence type="ECO:0000313" key="3">
    <source>
        <dbReference type="EMBL" id="MBO8460246.1"/>
    </source>
</evidence>
<keyword evidence="1" id="KW-0732">Signal</keyword>
<gene>
    <name evidence="3" type="ORF">IAA73_07945</name>
</gene>
<reference evidence="3" key="2">
    <citation type="journal article" date="2021" name="PeerJ">
        <title>Extensive microbial diversity within the chicken gut microbiome revealed by metagenomics and culture.</title>
        <authorList>
            <person name="Gilroy R."/>
            <person name="Ravi A."/>
            <person name="Getino M."/>
            <person name="Pursley I."/>
            <person name="Horton D.L."/>
            <person name="Alikhan N.F."/>
            <person name="Baker D."/>
            <person name="Gharbi K."/>
            <person name="Hall N."/>
            <person name="Watson M."/>
            <person name="Adriaenssens E.M."/>
            <person name="Foster-Nyarko E."/>
            <person name="Jarju S."/>
            <person name="Secka A."/>
            <person name="Antonio M."/>
            <person name="Oren A."/>
            <person name="Chaudhuri R.R."/>
            <person name="La Ragione R."/>
            <person name="Hildebrand F."/>
            <person name="Pallen M.J."/>
        </authorList>
    </citation>
    <scope>NUCLEOTIDE SEQUENCE</scope>
    <source>
        <strain evidence="3">G3-3990</strain>
    </source>
</reference>
<dbReference type="Proteomes" id="UP000823641">
    <property type="component" value="Unassembled WGS sequence"/>
</dbReference>
<dbReference type="Pfam" id="PF18962">
    <property type="entry name" value="Por_Secre_tail"/>
    <property type="match status" value="1"/>
</dbReference>
<protein>
    <submittedName>
        <fullName evidence="3">T9SS type A sorting domain-containing protein</fullName>
    </submittedName>
</protein>
<dbReference type="Gene3D" id="2.60.40.1080">
    <property type="match status" value="1"/>
</dbReference>
<comment type="caution">
    <text evidence="3">The sequence shown here is derived from an EMBL/GenBank/DDBJ whole genome shotgun (WGS) entry which is preliminary data.</text>
</comment>
<feature type="domain" description="Secretion system C-terminal sorting" evidence="2">
    <location>
        <begin position="1037"/>
        <end position="1105"/>
    </location>
</feature>
<proteinExistence type="predicted"/>
<evidence type="ECO:0000259" key="2">
    <source>
        <dbReference type="Pfam" id="PF18962"/>
    </source>
</evidence>